<keyword evidence="2" id="KW-1185">Reference proteome</keyword>
<organism evidence="1 2">
    <name type="scientific">Nocardioides nanhaiensis</name>
    <dbReference type="NCBI Taxonomy" id="1476871"/>
    <lineage>
        <taxon>Bacteria</taxon>
        <taxon>Bacillati</taxon>
        <taxon>Actinomycetota</taxon>
        <taxon>Actinomycetes</taxon>
        <taxon>Propionibacteriales</taxon>
        <taxon>Nocardioidaceae</taxon>
        <taxon>Nocardioides</taxon>
    </lineage>
</organism>
<evidence type="ECO:0000313" key="2">
    <source>
        <dbReference type="Proteomes" id="UP001500621"/>
    </source>
</evidence>
<dbReference type="EMBL" id="BAABIM010000001">
    <property type="protein sequence ID" value="GAA4671448.1"/>
    <property type="molecule type" value="Genomic_DNA"/>
</dbReference>
<dbReference type="Proteomes" id="UP001500621">
    <property type="component" value="Unassembled WGS sequence"/>
</dbReference>
<proteinExistence type="predicted"/>
<dbReference type="RefSeq" id="WP_345262475.1">
    <property type="nucleotide sequence ID" value="NZ_BAABIM010000001.1"/>
</dbReference>
<sequence>MFDHHCPTCAARVLVFPSQVSAMTHTEDGIELSFTCWCGSEQTQLMNPARSEARGGSRRRTPVAA</sequence>
<gene>
    <name evidence="1" type="ORF">GCM10023226_05060</name>
</gene>
<name>A0ABP8VSI8_9ACTN</name>
<protein>
    <submittedName>
        <fullName evidence="1">Uncharacterized protein</fullName>
    </submittedName>
</protein>
<accession>A0ABP8VSI8</accession>
<reference evidence="2" key="1">
    <citation type="journal article" date="2019" name="Int. J. Syst. Evol. Microbiol.">
        <title>The Global Catalogue of Microorganisms (GCM) 10K type strain sequencing project: providing services to taxonomists for standard genome sequencing and annotation.</title>
        <authorList>
            <consortium name="The Broad Institute Genomics Platform"/>
            <consortium name="The Broad Institute Genome Sequencing Center for Infectious Disease"/>
            <person name="Wu L."/>
            <person name="Ma J."/>
        </authorList>
    </citation>
    <scope>NUCLEOTIDE SEQUENCE [LARGE SCALE GENOMIC DNA]</scope>
    <source>
        <strain evidence="2">JCM 18127</strain>
    </source>
</reference>
<comment type="caution">
    <text evidence="1">The sequence shown here is derived from an EMBL/GenBank/DDBJ whole genome shotgun (WGS) entry which is preliminary data.</text>
</comment>
<evidence type="ECO:0000313" key="1">
    <source>
        <dbReference type="EMBL" id="GAA4671448.1"/>
    </source>
</evidence>